<keyword evidence="7" id="KW-0564">Palmitate</keyword>
<dbReference type="WBParaSite" id="L893_g18100.t1">
    <property type="protein sequence ID" value="L893_g18100.t1"/>
    <property type="gene ID" value="L893_g18100"/>
</dbReference>
<dbReference type="InterPro" id="IPR005225">
    <property type="entry name" value="Small_GTP-bd"/>
</dbReference>
<name>A0A1I7YP91_9BILA</name>
<dbReference type="SMART" id="SM00176">
    <property type="entry name" value="RAN"/>
    <property type="match status" value="1"/>
</dbReference>
<organism evidence="11 12">
    <name type="scientific">Steinernema glaseri</name>
    <dbReference type="NCBI Taxonomy" id="37863"/>
    <lineage>
        <taxon>Eukaryota</taxon>
        <taxon>Metazoa</taxon>
        <taxon>Ecdysozoa</taxon>
        <taxon>Nematoda</taxon>
        <taxon>Chromadorea</taxon>
        <taxon>Rhabditida</taxon>
        <taxon>Tylenchina</taxon>
        <taxon>Panagrolaimomorpha</taxon>
        <taxon>Strongyloidoidea</taxon>
        <taxon>Steinernematidae</taxon>
        <taxon>Steinernema</taxon>
    </lineage>
</organism>
<evidence type="ECO:0000256" key="1">
    <source>
        <dbReference type="ARBA" id="ARBA00001946"/>
    </source>
</evidence>
<proteinExistence type="inferred from homology"/>
<dbReference type="SUPFAM" id="SSF52540">
    <property type="entry name" value="P-loop containing nucleoside triphosphate hydrolases"/>
    <property type="match status" value="1"/>
</dbReference>
<dbReference type="Gene3D" id="3.40.50.300">
    <property type="entry name" value="P-loop containing nucleotide triphosphate hydrolases"/>
    <property type="match status" value="1"/>
</dbReference>
<dbReference type="PRINTS" id="PR00449">
    <property type="entry name" value="RASTRNSFRMNG"/>
</dbReference>
<reference evidence="12" key="1">
    <citation type="submission" date="2016-11" db="UniProtKB">
        <authorList>
            <consortium name="WormBaseParasite"/>
        </authorList>
    </citation>
    <scope>IDENTIFICATION</scope>
</reference>
<dbReference type="PROSITE" id="PS51421">
    <property type="entry name" value="RAS"/>
    <property type="match status" value="1"/>
</dbReference>
<dbReference type="GO" id="GO:0005525">
    <property type="term" value="F:GTP binding"/>
    <property type="evidence" value="ECO:0007669"/>
    <property type="project" value="UniProtKB-KW"/>
</dbReference>
<evidence type="ECO:0000256" key="4">
    <source>
        <dbReference type="ARBA" id="ARBA00022741"/>
    </source>
</evidence>
<dbReference type="AlphaFoldDB" id="A0A1I7YP91"/>
<dbReference type="Pfam" id="PF07525">
    <property type="entry name" value="SOCS_box"/>
    <property type="match status" value="1"/>
</dbReference>
<dbReference type="InterPro" id="IPR001496">
    <property type="entry name" value="SOCS_box"/>
</dbReference>
<evidence type="ECO:0000256" key="6">
    <source>
        <dbReference type="ARBA" id="ARBA00023134"/>
    </source>
</evidence>
<dbReference type="NCBIfam" id="TIGR00231">
    <property type="entry name" value="small_GTP"/>
    <property type="match status" value="1"/>
</dbReference>
<evidence type="ECO:0000256" key="9">
    <source>
        <dbReference type="ARBA" id="ARBA00023289"/>
    </source>
</evidence>
<accession>A0A1I7YP91</accession>
<evidence type="ECO:0000259" key="10">
    <source>
        <dbReference type="PROSITE" id="PS50225"/>
    </source>
</evidence>
<keyword evidence="8" id="KW-0449">Lipoprotein</keyword>
<keyword evidence="4" id="KW-0547">Nucleotide-binding</keyword>
<keyword evidence="5" id="KW-0460">Magnesium</keyword>
<dbReference type="InterPro" id="IPR036036">
    <property type="entry name" value="SOCS_box-like_dom_sf"/>
</dbReference>
<protein>
    <submittedName>
        <fullName evidence="12">SOCS box domain-containing protein</fullName>
    </submittedName>
</protein>
<keyword evidence="9" id="KW-0636">Prenylation</keyword>
<evidence type="ECO:0000256" key="5">
    <source>
        <dbReference type="ARBA" id="ARBA00022842"/>
    </source>
</evidence>
<dbReference type="GO" id="GO:0003924">
    <property type="term" value="F:GTPase activity"/>
    <property type="evidence" value="ECO:0007669"/>
    <property type="project" value="InterPro"/>
</dbReference>
<dbReference type="Pfam" id="PF00071">
    <property type="entry name" value="Ras"/>
    <property type="match status" value="1"/>
</dbReference>
<evidence type="ECO:0000313" key="11">
    <source>
        <dbReference type="Proteomes" id="UP000095287"/>
    </source>
</evidence>
<evidence type="ECO:0000256" key="2">
    <source>
        <dbReference type="ARBA" id="ARBA00006270"/>
    </source>
</evidence>
<dbReference type="SMART" id="SM00175">
    <property type="entry name" value="RAB"/>
    <property type="match status" value="1"/>
</dbReference>
<dbReference type="SUPFAM" id="SSF158235">
    <property type="entry name" value="SOCS box-like"/>
    <property type="match status" value="1"/>
</dbReference>
<dbReference type="SMART" id="SM00174">
    <property type="entry name" value="RHO"/>
    <property type="match status" value="1"/>
</dbReference>
<dbReference type="SMART" id="SM00253">
    <property type="entry name" value="SOCS"/>
    <property type="match status" value="1"/>
</dbReference>
<dbReference type="GO" id="GO:0046872">
    <property type="term" value="F:metal ion binding"/>
    <property type="evidence" value="ECO:0007669"/>
    <property type="project" value="UniProtKB-KW"/>
</dbReference>
<keyword evidence="6" id="KW-0342">GTP-binding</keyword>
<comment type="similarity">
    <text evidence="2">Belongs to the small GTPase superfamily. Rab family.</text>
</comment>
<dbReference type="FunFam" id="3.40.50.300:FF:001149">
    <property type="entry name" value="Rab40, isoform A"/>
    <property type="match status" value="1"/>
</dbReference>
<dbReference type="SMART" id="SM00173">
    <property type="entry name" value="RAS"/>
    <property type="match status" value="1"/>
</dbReference>
<keyword evidence="11" id="KW-1185">Reference proteome</keyword>
<sequence length="279" mass="32199">MGANHEFQLKFLLVGDSDVGKNEILDMLPSENQPIDSPLPYIAAPKETTILLEGKRVRLHLWDTSGQGRFSTIIRSYSRGAEGLLIVYDITNRWSFEGIKRWLVEIDEHAPGIPRILVGNRLHLEFKRAIPRKEVENFAAKRNMEYFEVSTLAFFNVKESLTELARLVISRNGMHRLWRCNRVPSLQELSCRSVVKQLETVHAIDRLPLPLSLKYELRSFARGAQCYTYTLPKTKKKQIRLTLSEMSARQVASRSPKNCYAESCRHERERQRAKGCVLM</sequence>
<dbReference type="GO" id="GO:0035556">
    <property type="term" value="P:intracellular signal transduction"/>
    <property type="evidence" value="ECO:0007669"/>
    <property type="project" value="InterPro"/>
</dbReference>
<feature type="domain" description="SOCS box" evidence="10">
    <location>
        <begin position="176"/>
        <end position="223"/>
    </location>
</feature>
<dbReference type="InterPro" id="IPR050305">
    <property type="entry name" value="Small_GTPase_Rab"/>
</dbReference>
<dbReference type="PROSITE" id="PS50225">
    <property type="entry name" value="SOCS"/>
    <property type="match status" value="1"/>
</dbReference>
<dbReference type="PROSITE" id="PS51419">
    <property type="entry name" value="RAB"/>
    <property type="match status" value="1"/>
</dbReference>
<keyword evidence="3" id="KW-0479">Metal-binding</keyword>
<dbReference type="PANTHER" id="PTHR47980">
    <property type="entry name" value="LD44762P"/>
    <property type="match status" value="1"/>
</dbReference>
<dbReference type="InterPro" id="IPR027417">
    <property type="entry name" value="P-loop_NTPase"/>
</dbReference>
<comment type="cofactor">
    <cofactor evidence="1">
        <name>Mg(2+)</name>
        <dbReference type="ChEBI" id="CHEBI:18420"/>
    </cofactor>
</comment>
<dbReference type="Proteomes" id="UP000095287">
    <property type="component" value="Unplaced"/>
</dbReference>
<evidence type="ECO:0000256" key="8">
    <source>
        <dbReference type="ARBA" id="ARBA00023288"/>
    </source>
</evidence>
<evidence type="ECO:0000256" key="7">
    <source>
        <dbReference type="ARBA" id="ARBA00023139"/>
    </source>
</evidence>
<dbReference type="InterPro" id="IPR001806">
    <property type="entry name" value="Small_GTPase"/>
</dbReference>
<evidence type="ECO:0000256" key="3">
    <source>
        <dbReference type="ARBA" id="ARBA00022723"/>
    </source>
</evidence>
<evidence type="ECO:0000313" key="12">
    <source>
        <dbReference type="WBParaSite" id="L893_g18100.t1"/>
    </source>
</evidence>